<proteinExistence type="predicted"/>
<feature type="region of interest" description="Disordered" evidence="1">
    <location>
        <begin position="79"/>
        <end position="169"/>
    </location>
</feature>
<dbReference type="Proteomes" id="UP000095280">
    <property type="component" value="Unplaced"/>
</dbReference>
<dbReference type="WBParaSite" id="maker-unitig_23740-snap-gene-0.2-mRNA-1">
    <property type="protein sequence ID" value="maker-unitig_23740-snap-gene-0.2-mRNA-1"/>
    <property type="gene ID" value="maker-unitig_23740-snap-gene-0.2"/>
</dbReference>
<name>A0A1I8F8Y6_9PLAT</name>
<organism evidence="2 3">
    <name type="scientific">Macrostomum lignano</name>
    <dbReference type="NCBI Taxonomy" id="282301"/>
    <lineage>
        <taxon>Eukaryota</taxon>
        <taxon>Metazoa</taxon>
        <taxon>Spiralia</taxon>
        <taxon>Lophotrochozoa</taxon>
        <taxon>Platyhelminthes</taxon>
        <taxon>Rhabditophora</taxon>
        <taxon>Macrostomorpha</taxon>
        <taxon>Macrostomida</taxon>
        <taxon>Macrostomidae</taxon>
        <taxon>Macrostomum</taxon>
    </lineage>
</organism>
<dbReference type="AlphaFoldDB" id="A0A1I8F8Y6"/>
<keyword evidence="2" id="KW-1185">Reference proteome</keyword>
<reference evidence="3" key="1">
    <citation type="submission" date="2016-11" db="UniProtKB">
        <authorList>
            <consortium name="WormBaseParasite"/>
        </authorList>
    </citation>
    <scope>IDENTIFICATION</scope>
</reference>
<feature type="region of interest" description="Disordered" evidence="1">
    <location>
        <begin position="228"/>
        <end position="262"/>
    </location>
</feature>
<evidence type="ECO:0000313" key="2">
    <source>
        <dbReference type="Proteomes" id="UP000095280"/>
    </source>
</evidence>
<evidence type="ECO:0000313" key="3">
    <source>
        <dbReference type="WBParaSite" id="maker-unitig_23740-snap-gene-0.2-mRNA-1"/>
    </source>
</evidence>
<protein>
    <submittedName>
        <fullName evidence="3">RRM domain-containing protein</fullName>
    </submittedName>
</protein>
<feature type="region of interest" description="Disordered" evidence="1">
    <location>
        <begin position="1"/>
        <end position="57"/>
    </location>
</feature>
<evidence type="ECO:0000256" key="1">
    <source>
        <dbReference type="SAM" id="MobiDB-lite"/>
    </source>
</evidence>
<accession>A0A1I8F8Y6</accession>
<sequence length="262" mass="28404">FAASAAVAADEYIPGSGRPMSGCTGLTSWDEPASDVMAKRSGHSQSTPLERRQESQRLRFVHFEEREDALRAMEKLDGTSIGNSAPAQRHPGQARVRASQAAQGGTADAKHRHAPMPPPAAAAYPHHHPPQAAYQPGASRQRQLALRGPQARLRASSNAHHQEQQQQAYAPTGTPALLLNAALFAVFIARSPQSIASEQRHPGCCDKMELIQQRLEMLERSLEEMKLSAPLKETAAGAKESYQPSIRKRRSAVESPSCTCPP</sequence>